<keyword evidence="3 4" id="KW-0964">Secreted</keyword>
<dbReference type="OrthoDB" id="1925209at2759"/>
<name>A0A6P6S3Q4_COFAR</name>
<dbReference type="GO" id="GO:0048046">
    <property type="term" value="C:apoplast"/>
    <property type="evidence" value="ECO:0007669"/>
    <property type="project" value="UniProtKB-SubCell"/>
</dbReference>
<evidence type="ECO:0000256" key="2">
    <source>
        <dbReference type="ARBA" id="ARBA00011738"/>
    </source>
</evidence>
<dbReference type="Proteomes" id="UP001652660">
    <property type="component" value="Chromosome 5e"/>
</dbReference>
<dbReference type="GeneID" id="113687402"/>
<proteinExistence type="inferred from homology"/>
<keyword evidence="5" id="KW-1185">Reference proteome</keyword>
<comment type="subcellular location">
    <subcellularLocation>
        <location evidence="4">Secreted</location>
        <location evidence="4">Extracellular space</location>
        <location evidence="4">Apoplast</location>
    </subcellularLocation>
</comment>
<feature type="signal peptide" evidence="4">
    <location>
        <begin position="1"/>
        <end position="24"/>
    </location>
</feature>
<comment type="function">
    <text evidence="4">Dirigent proteins impart stereoselectivity on the phenoxy radical-coupling reaction, yielding optically active lignans from two molecules of coniferyl alcohol in the biosynthesis of lignans, flavonolignans, and alkaloids and thus plays a central role in plant secondary metabolism.</text>
</comment>
<dbReference type="GO" id="GO:0009699">
    <property type="term" value="P:phenylpropanoid biosynthetic process"/>
    <property type="evidence" value="ECO:0007669"/>
    <property type="project" value="UniProtKB-ARBA"/>
</dbReference>
<gene>
    <name evidence="6" type="primary">LOC113687402</name>
</gene>
<organism evidence="5 6">
    <name type="scientific">Coffea arabica</name>
    <name type="common">Arabian coffee</name>
    <dbReference type="NCBI Taxonomy" id="13443"/>
    <lineage>
        <taxon>Eukaryota</taxon>
        <taxon>Viridiplantae</taxon>
        <taxon>Streptophyta</taxon>
        <taxon>Embryophyta</taxon>
        <taxon>Tracheophyta</taxon>
        <taxon>Spermatophyta</taxon>
        <taxon>Magnoliopsida</taxon>
        <taxon>eudicotyledons</taxon>
        <taxon>Gunneridae</taxon>
        <taxon>Pentapetalae</taxon>
        <taxon>asterids</taxon>
        <taxon>lamiids</taxon>
        <taxon>Gentianales</taxon>
        <taxon>Rubiaceae</taxon>
        <taxon>Ixoroideae</taxon>
        <taxon>Gardenieae complex</taxon>
        <taxon>Bertiereae - Coffeeae clade</taxon>
        <taxon>Coffeeae</taxon>
        <taxon>Coffea</taxon>
    </lineage>
</organism>
<feature type="chain" id="PRO_5028504416" description="Dirigent protein" evidence="4">
    <location>
        <begin position="25"/>
        <end position="181"/>
    </location>
</feature>
<protein>
    <recommendedName>
        <fullName evidence="4">Dirigent protein</fullName>
    </recommendedName>
</protein>
<reference evidence="5" key="1">
    <citation type="journal article" date="2025" name="Foods">
        <title>Unveiling the Microbial Signatures of Arabica Coffee Cherries: Insights into Ripeness Specific Diversity, Functional Traits, and Implications for Quality and Safety.</title>
        <authorList>
            <consortium name="RefSeq"/>
            <person name="Tenea G.N."/>
            <person name="Cifuentes V."/>
            <person name="Reyes P."/>
            <person name="Cevallos-Vallejos M."/>
        </authorList>
    </citation>
    <scope>NUCLEOTIDE SEQUENCE [LARGE SCALE GENOMIC DNA]</scope>
</reference>
<evidence type="ECO:0000313" key="6">
    <source>
        <dbReference type="RefSeq" id="XP_027060818.1"/>
    </source>
</evidence>
<evidence type="ECO:0000313" key="5">
    <source>
        <dbReference type="Proteomes" id="UP001652660"/>
    </source>
</evidence>
<dbReference type="Pfam" id="PF03018">
    <property type="entry name" value="Dirigent"/>
    <property type="match status" value="1"/>
</dbReference>
<dbReference type="InterPro" id="IPR044859">
    <property type="entry name" value="Allene_oxi_cyc_Dirigent"/>
</dbReference>
<accession>A0A6P6S3Q4</accession>
<dbReference type="Gene3D" id="2.40.480.10">
    <property type="entry name" value="Allene oxide cyclase-like"/>
    <property type="match status" value="1"/>
</dbReference>
<comment type="subunit">
    <text evidence="2 4">Homodimer.</text>
</comment>
<reference evidence="6" key="2">
    <citation type="submission" date="2025-08" db="UniProtKB">
        <authorList>
            <consortium name="RefSeq"/>
        </authorList>
    </citation>
    <scope>IDENTIFICATION</scope>
    <source>
        <tissue evidence="6">Leaves</tissue>
    </source>
</reference>
<dbReference type="InterPro" id="IPR004265">
    <property type="entry name" value="Dirigent"/>
</dbReference>
<dbReference type="PANTHER" id="PTHR21495">
    <property type="entry name" value="NUCLEOPORIN-RELATED"/>
    <property type="match status" value="1"/>
</dbReference>
<dbReference type="RefSeq" id="XP_027060818.1">
    <property type="nucleotide sequence ID" value="XM_027205017.1"/>
</dbReference>
<evidence type="ECO:0000256" key="3">
    <source>
        <dbReference type="ARBA" id="ARBA00022525"/>
    </source>
</evidence>
<comment type="similarity">
    <text evidence="1 4">Belongs to the plant dirigent protein family.</text>
</comment>
<sequence>MAKSLAIASLQILSLFLLASLAQSRTSVTHLTVYEHEVRSGAGQSAFLVAGLRNVTWSFSQFGSVYVADNILTRSASIKSQLVGRLQGIGGVVSLDGTTIQVLASIHFTTGEYSGSTVELKGISSADVNQTAIVGGTNRFVYATGYTTVQPVTVAADLVVARWDLYIRQDIPEDFPDTAAL</sequence>
<evidence type="ECO:0000256" key="1">
    <source>
        <dbReference type="ARBA" id="ARBA00010746"/>
    </source>
</evidence>
<keyword evidence="4" id="KW-0732">Signal</keyword>
<keyword evidence="4" id="KW-0052">Apoplast</keyword>
<dbReference type="AlphaFoldDB" id="A0A6P6S3Q4"/>
<evidence type="ECO:0000256" key="4">
    <source>
        <dbReference type="RuleBase" id="RU363099"/>
    </source>
</evidence>